<dbReference type="KEGG" id="kal:KALB_7245"/>
<dbReference type="PRINTS" id="PR00722">
    <property type="entry name" value="CHYMOTRYPSIN"/>
</dbReference>
<keyword evidence="2" id="KW-1015">Disulfide bond</keyword>
<comment type="similarity">
    <text evidence="1">Belongs to the peptidase S1 family.</text>
</comment>
<dbReference type="InterPro" id="IPR043504">
    <property type="entry name" value="Peptidase_S1_PA_chymotrypsin"/>
</dbReference>
<dbReference type="HOGENOM" id="CLU_006842_7_0_11"/>
<dbReference type="STRING" id="1449976.KALB_7245"/>
<evidence type="ECO:0000259" key="4">
    <source>
        <dbReference type="PROSITE" id="PS50240"/>
    </source>
</evidence>
<dbReference type="PROSITE" id="PS50240">
    <property type="entry name" value="TRYPSIN_DOM"/>
    <property type="match status" value="1"/>
</dbReference>
<dbReference type="InterPro" id="IPR001254">
    <property type="entry name" value="Trypsin_dom"/>
</dbReference>
<dbReference type="InterPro" id="IPR033116">
    <property type="entry name" value="TRYPSIN_SER"/>
</dbReference>
<name>W5WIC0_9PSEU</name>
<keyword evidence="3" id="KW-0720">Serine protease</keyword>
<sequence length="280" mass="28600">MPSSTSSAARRSSVVVRRSVLALGALLLCAGGVVAGVSQSADAQPRIVGGNEASTTTSPWVVALTTDSGEFFCGGTLVQSNKVVTAAHCVTQQSATGGLMKKRPGSLRVVAGRTDLRGADGVDARVSSVWYDPAFRDVSSGADVAVLTLTRPLLYRTLPLVAAGDQRPYAAGTKATVLGWGRTGENEPASPTLQSVVVPVMADAECSRDAAEFAAGSMVCAGYPEGGRDACAGDSGGPMVVDGRLVGIVSWGDGCARAGKPGFYTRLSQYSAEVVAQLRS</sequence>
<gene>
    <name evidence="5" type="ORF">KALB_7245</name>
</gene>
<dbReference type="EMBL" id="CP007155">
    <property type="protein sequence ID" value="AHI00603.1"/>
    <property type="molecule type" value="Genomic_DNA"/>
</dbReference>
<dbReference type="GO" id="GO:0004252">
    <property type="term" value="F:serine-type endopeptidase activity"/>
    <property type="evidence" value="ECO:0007669"/>
    <property type="project" value="InterPro"/>
</dbReference>
<evidence type="ECO:0000256" key="2">
    <source>
        <dbReference type="ARBA" id="ARBA00023157"/>
    </source>
</evidence>
<dbReference type="Gene3D" id="2.40.10.10">
    <property type="entry name" value="Trypsin-like serine proteases"/>
    <property type="match status" value="1"/>
</dbReference>
<keyword evidence="3" id="KW-0378">Hydrolase</keyword>
<feature type="domain" description="Peptidase S1" evidence="4">
    <location>
        <begin position="47"/>
        <end position="280"/>
    </location>
</feature>
<dbReference type="SMART" id="SM00020">
    <property type="entry name" value="Tryp_SPc"/>
    <property type="match status" value="1"/>
</dbReference>
<evidence type="ECO:0000256" key="3">
    <source>
        <dbReference type="RuleBase" id="RU363034"/>
    </source>
</evidence>
<evidence type="ECO:0000256" key="1">
    <source>
        <dbReference type="ARBA" id="ARBA00007664"/>
    </source>
</evidence>
<protein>
    <recommendedName>
        <fullName evidence="4">Peptidase S1 domain-containing protein</fullName>
    </recommendedName>
</protein>
<dbReference type="PROSITE" id="PS00134">
    <property type="entry name" value="TRYPSIN_HIS"/>
    <property type="match status" value="1"/>
</dbReference>
<proteinExistence type="inferred from homology"/>
<dbReference type="InterPro" id="IPR001314">
    <property type="entry name" value="Peptidase_S1A"/>
</dbReference>
<evidence type="ECO:0000313" key="6">
    <source>
        <dbReference type="Proteomes" id="UP000019225"/>
    </source>
</evidence>
<keyword evidence="6" id="KW-1185">Reference proteome</keyword>
<dbReference type="PANTHER" id="PTHR24276:SF98">
    <property type="entry name" value="FI18310P1-RELATED"/>
    <property type="match status" value="1"/>
</dbReference>
<dbReference type="Pfam" id="PF00089">
    <property type="entry name" value="Trypsin"/>
    <property type="match status" value="1"/>
</dbReference>
<organism evidence="5 6">
    <name type="scientific">Kutzneria albida DSM 43870</name>
    <dbReference type="NCBI Taxonomy" id="1449976"/>
    <lineage>
        <taxon>Bacteria</taxon>
        <taxon>Bacillati</taxon>
        <taxon>Actinomycetota</taxon>
        <taxon>Actinomycetes</taxon>
        <taxon>Pseudonocardiales</taxon>
        <taxon>Pseudonocardiaceae</taxon>
        <taxon>Kutzneria</taxon>
    </lineage>
</organism>
<keyword evidence="3" id="KW-0645">Protease</keyword>
<evidence type="ECO:0000313" key="5">
    <source>
        <dbReference type="EMBL" id="AHI00603.1"/>
    </source>
</evidence>
<dbReference type="SUPFAM" id="SSF50494">
    <property type="entry name" value="Trypsin-like serine proteases"/>
    <property type="match status" value="1"/>
</dbReference>
<dbReference type="FunFam" id="2.40.10.10:FF:000002">
    <property type="entry name" value="Transmembrane protease serine"/>
    <property type="match status" value="1"/>
</dbReference>
<dbReference type="InterPro" id="IPR050430">
    <property type="entry name" value="Peptidase_S1"/>
</dbReference>
<dbReference type="CDD" id="cd00190">
    <property type="entry name" value="Tryp_SPc"/>
    <property type="match status" value="1"/>
</dbReference>
<dbReference type="InterPro" id="IPR018114">
    <property type="entry name" value="TRYPSIN_HIS"/>
</dbReference>
<dbReference type="InterPro" id="IPR009003">
    <property type="entry name" value="Peptidase_S1_PA"/>
</dbReference>
<reference evidence="5 6" key="1">
    <citation type="journal article" date="2014" name="BMC Genomics">
        <title>Complete genome sequence of producer of the glycopeptide antibiotic Aculeximycin Kutzneria albida DSM 43870T, a representative of minor genus of Pseudonocardiaceae.</title>
        <authorList>
            <person name="Rebets Y."/>
            <person name="Tokovenko B."/>
            <person name="Lushchyk I."/>
            <person name="Ruckert C."/>
            <person name="Zaburannyi N."/>
            <person name="Bechthold A."/>
            <person name="Kalinowski J."/>
            <person name="Luzhetskyy A."/>
        </authorList>
    </citation>
    <scope>NUCLEOTIDE SEQUENCE [LARGE SCALE GENOMIC DNA]</scope>
    <source>
        <strain evidence="5">DSM 43870</strain>
    </source>
</reference>
<dbReference type="PANTHER" id="PTHR24276">
    <property type="entry name" value="POLYSERASE-RELATED"/>
    <property type="match status" value="1"/>
</dbReference>
<dbReference type="PROSITE" id="PS00135">
    <property type="entry name" value="TRYPSIN_SER"/>
    <property type="match status" value="1"/>
</dbReference>
<accession>W5WIC0</accession>
<dbReference type="RefSeq" id="WP_236650092.1">
    <property type="nucleotide sequence ID" value="NZ_CP007155.1"/>
</dbReference>
<dbReference type="GO" id="GO:0006508">
    <property type="term" value="P:proteolysis"/>
    <property type="evidence" value="ECO:0007669"/>
    <property type="project" value="UniProtKB-KW"/>
</dbReference>
<dbReference type="AlphaFoldDB" id="W5WIC0"/>
<dbReference type="Proteomes" id="UP000019225">
    <property type="component" value="Chromosome"/>
</dbReference>
<dbReference type="PATRIC" id="fig|1449976.3.peg.7280"/>
<dbReference type="eggNOG" id="COG5640">
    <property type="taxonomic scope" value="Bacteria"/>
</dbReference>